<sequence length="253" mass="28260">MPVVNNHHIQIHYRTAGDRSKPALILIFGMGMSCDEWFEFAYVEKLATHFYLVAIDPRAHGLSTKPHSSSNFTLDDLVSDIEAVTAHLQLPSAILWGYSLGSKIALAVAGSRPQLVSGLVLGGFELHSVVDLSNDLVLDTLANGAHAWVELWKQMFDVPPATAERMARCDTLALRELRIAESCWPTLAKVPGKLDVPVILYAGECCFFRDATKKMKSLFQHSVYYEHSGRNHFDLMVESDWISRKVIESFSDL</sequence>
<dbReference type="InterPro" id="IPR050266">
    <property type="entry name" value="AB_hydrolase_sf"/>
</dbReference>
<protein>
    <submittedName>
        <fullName evidence="2">Alpha/beta fold hydrolase</fullName>
    </submittedName>
</protein>
<dbReference type="SUPFAM" id="SSF53474">
    <property type="entry name" value="alpha/beta-Hydrolases"/>
    <property type="match status" value="1"/>
</dbReference>
<keyword evidence="2" id="KW-0378">Hydrolase</keyword>
<accession>A0ABV2BEP6</accession>
<gene>
    <name evidence="2" type="ORF">ABU900_03105</name>
</gene>
<organism evidence="2 3">
    <name type="scientific">Alcaligenes phenolicus</name>
    <dbReference type="NCBI Taxonomy" id="232846"/>
    <lineage>
        <taxon>Bacteria</taxon>
        <taxon>Pseudomonadati</taxon>
        <taxon>Pseudomonadota</taxon>
        <taxon>Betaproteobacteria</taxon>
        <taxon>Burkholderiales</taxon>
        <taxon>Alcaligenaceae</taxon>
        <taxon>Alcaligenes</taxon>
    </lineage>
</organism>
<dbReference type="PANTHER" id="PTHR43798:SF33">
    <property type="entry name" value="HYDROLASE, PUTATIVE (AFU_ORTHOLOGUE AFUA_2G14860)-RELATED"/>
    <property type="match status" value="1"/>
</dbReference>
<feature type="domain" description="AB hydrolase-1" evidence="1">
    <location>
        <begin position="22"/>
        <end position="142"/>
    </location>
</feature>
<evidence type="ECO:0000313" key="3">
    <source>
        <dbReference type="Proteomes" id="UP001437419"/>
    </source>
</evidence>
<comment type="caution">
    <text evidence="2">The sequence shown here is derived from an EMBL/GenBank/DDBJ whole genome shotgun (WGS) entry which is preliminary data.</text>
</comment>
<dbReference type="RefSeq" id="WP_052159494.1">
    <property type="nucleotide sequence ID" value="NZ_JBEUDR010000001.1"/>
</dbReference>
<dbReference type="Pfam" id="PF00561">
    <property type="entry name" value="Abhydrolase_1"/>
    <property type="match status" value="1"/>
</dbReference>
<dbReference type="PANTHER" id="PTHR43798">
    <property type="entry name" value="MONOACYLGLYCEROL LIPASE"/>
    <property type="match status" value="1"/>
</dbReference>
<dbReference type="Proteomes" id="UP001437419">
    <property type="component" value="Unassembled WGS sequence"/>
</dbReference>
<evidence type="ECO:0000259" key="1">
    <source>
        <dbReference type="Pfam" id="PF00561"/>
    </source>
</evidence>
<dbReference type="InterPro" id="IPR000073">
    <property type="entry name" value="AB_hydrolase_1"/>
</dbReference>
<dbReference type="InterPro" id="IPR029058">
    <property type="entry name" value="AB_hydrolase_fold"/>
</dbReference>
<proteinExistence type="predicted"/>
<dbReference type="EMBL" id="JBEUDR010000001">
    <property type="protein sequence ID" value="MES5323376.1"/>
    <property type="molecule type" value="Genomic_DNA"/>
</dbReference>
<evidence type="ECO:0000313" key="2">
    <source>
        <dbReference type="EMBL" id="MES5323376.1"/>
    </source>
</evidence>
<dbReference type="Gene3D" id="3.40.50.1820">
    <property type="entry name" value="alpha/beta hydrolase"/>
    <property type="match status" value="1"/>
</dbReference>
<name>A0ABV2BEP6_9BURK</name>
<keyword evidence="3" id="KW-1185">Reference proteome</keyword>
<reference evidence="2 3" key="1">
    <citation type="submission" date="2024-06" db="EMBL/GenBank/DDBJ databases">
        <title>Alcaligenes phenolicus JC896.</title>
        <authorList>
            <person name="Venkata Ramana C."/>
            <person name="Sasikala C."/>
            <person name="Mahima D."/>
        </authorList>
    </citation>
    <scope>NUCLEOTIDE SEQUENCE [LARGE SCALE GENOMIC DNA]</scope>
    <source>
        <strain evidence="2 3">JC896</strain>
    </source>
</reference>
<dbReference type="GO" id="GO:0016787">
    <property type="term" value="F:hydrolase activity"/>
    <property type="evidence" value="ECO:0007669"/>
    <property type="project" value="UniProtKB-KW"/>
</dbReference>